<dbReference type="HOGENOM" id="CLU_065947_2_2_7"/>
<name>V8C903_9HELI</name>
<accession>V8C903</accession>
<comment type="caution">
    <text evidence="2">The sequence shown here is derived from an EMBL/GenBank/DDBJ whole genome shotgun (WGS) entry which is preliminary data.</text>
</comment>
<dbReference type="Proteomes" id="UP000018731">
    <property type="component" value="Unassembled WGS sequence"/>
</dbReference>
<dbReference type="AlphaFoldDB" id="V8C903"/>
<dbReference type="eggNOG" id="COG1451">
    <property type="taxonomic scope" value="Bacteria"/>
</dbReference>
<dbReference type="EMBL" id="AZJI01000004">
    <property type="protein sequence ID" value="ETD23903.1"/>
    <property type="molecule type" value="Genomic_DNA"/>
</dbReference>
<feature type="domain" description="YgjP-like metallopeptidase" evidence="1">
    <location>
        <begin position="71"/>
        <end position="272"/>
    </location>
</feature>
<dbReference type="InterPro" id="IPR002725">
    <property type="entry name" value="YgjP-like_metallopeptidase"/>
</dbReference>
<sequence>MLFNKKLNLLNYNERNLFSVDSNGEFDSRESEEFLIFDGYKIHLKKKPKSQNLRICIGLPSKKKWQKSVIKIEVSHPPKAKPKDIMDFCQKHKEWIAKTCARYEAQIAKTDELLHSHGGKILLFGEWIEEQSLAPIAQDFLAQMHKSDFASNPTLNLAPSPATKPPKLKTTKQMLSFILLCHIKERAQALARQMQLEYSKVAVRETFTRFGSCTQNRLSFSLLLICASKPQIDYVIIHELAHIVHKNHSHRFWNLVEKHCKEWRALRKSLQNEYSLFRLVLENL</sequence>
<dbReference type="CDD" id="cd07344">
    <property type="entry name" value="M48_yhfN_like"/>
    <property type="match status" value="1"/>
</dbReference>
<dbReference type="InterPro" id="IPR053136">
    <property type="entry name" value="UTP_pyrophosphatase-like"/>
</dbReference>
<dbReference type="PATRIC" id="fig|1357400.3.peg.889"/>
<dbReference type="STRING" id="1357400.HMPREF2086_00649"/>
<organism evidence="2 3">
    <name type="scientific">Helicobacter macacae MIT 99-5501</name>
    <dbReference type="NCBI Taxonomy" id="1357400"/>
    <lineage>
        <taxon>Bacteria</taxon>
        <taxon>Pseudomonadati</taxon>
        <taxon>Campylobacterota</taxon>
        <taxon>Epsilonproteobacteria</taxon>
        <taxon>Campylobacterales</taxon>
        <taxon>Helicobacteraceae</taxon>
        <taxon>Helicobacter</taxon>
    </lineage>
</organism>
<proteinExistence type="predicted"/>
<dbReference type="Pfam" id="PF01863">
    <property type="entry name" value="YgjP-like"/>
    <property type="match status" value="1"/>
</dbReference>
<dbReference type="PANTHER" id="PTHR30399">
    <property type="entry name" value="UNCHARACTERIZED PROTEIN YGJP"/>
    <property type="match status" value="1"/>
</dbReference>
<keyword evidence="3" id="KW-1185">Reference proteome</keyword>
<dbReference type="OrthoDB" id="5321643at2"/>
<gene>
    <name evidence="2" type="ORF">HMPREF2086_00649</name>
</gene>
<dbReference type="PANTHER" id="PTHR30399:SF1">
    <property type="entry name" value="UTP PYROPHOSPHATASE"/>
    <property type="match status" value="1"/>
</dbReference>
<dbReference type="Gene3D" id="3.30.2010.10">
    <property type="entry name" value="Metalloproteases ('zincins'), catalytic domain"/>
    <property type="match status" value="1"/>
</dbReference>
<dbReference type="RefSeq" id="WP_023927374.1">
    <property type="nucleotide sequence ID" value="NZ_KI669454.1"/>
</dbReference>
<evidence type="ECO:0000313" key="2">
    <source>
        <dbReference type="EMBL" id="ETD23903.1"/>
    </source>
</evidence>
<protein>
    <recommendedName>
        <fullName evidence="1">YgjP-like metallopeptidase domain-containing protein</fullName>
    </recommendedName>
</protein>
<evidence type="ECO:0000313" key="3">
    <source>
        <dbReference type="Proteomes" id="UP000018731"/>
    </source>
</evidence>
<evidence type="ECO:0000259" key="1">
    <source>
        <dbReference type="Pfam" id="PF01863"/>
    </source>
</evidence>
<reference evidence="2 3" key="1">
    <citation type="journal article" date="2014" name="Genome Announc.">
        <title>Draft genome sequences of six enterohepatic helicobacter species isolated from humans and one from rhesus macaques.</title>
        <authorList>
            <person name="Shen Z."/>
            <person name="Sheh A."/>
            <person name="Young S.K."/>
            <person name="Abouelliel A."/>
            <person name="Ward D.V."/>
            <person name="Earl A.M."/>
            <person name="Fox J.G."/>
        </authorList>
    </citation>
    <scope>NUCLEOTIDE SEQUENCE [LARGE SCALE GENOMIC DNA]</scope>
    <source>
        <strain evidence="2 3">MIT 99-5501</strain>
    </source>
</reference>